<feature type="non-terminal residue" evidence="2">
    <location>
        <position position="347"/>
    </location>
</feature>
<evidence type="ECO:0000256" key="1">
    <source>
        <dbReference type="SAM" id="MobiDB-lite"/>
    </source>
</evidence>
<dbReference type="Pfam" id="PF15073">
    <property type="entry name" value="SPATA48"/>
    <property type="match status" value="1"/>
</dbReference>
<proteinExistence type="predicted"/>
<evidence type="ECO:0000313" key="3">
    <source>
        <dbReference type="Proteomes" id="UP000559068"/>
    </source>
</evidence>
<dbReference type="OrthoDB" id="5983862at2759"/>
<accession>A0A7K6TSD0</accession>
<sequence length="347" mass="39142">YRSLLKNKCMPVVRGPENRHGFASFEKKKSNSFLKFSPVGPSYPLFPHRIDVPLVDPCSGFVSPGADAALQPGVGRAIESLVDYSDVKPQQRIPISGKRGQTAHRRHTILLEETSQNRRWNSRAVSAASVRERLKGKANYWKVAPALPDQNHGFAFRTDPSLKASESSDPPTRCRKKEEKARDYFYKSSTQKAYEDVPWDNILPPKIQPPESTVEVLADPVSQCFTKKRYNPEPEINQVVGDFWDRFQTRFFTSPQRPVNFVSRSSRTCHIPLYTGCVGAVNFEDIDNADVDFIPLNHVRTSKPRYTNTAHTPNIPGYTGKVHWSAIHPANSNLRSTTPSIIARMHG</sequence>
<dbReference type="PANTHER" id="PTHR34759:SF1">
    <property type="entry name" value="SPERMATOGENESIS-ASSOCIATED PROTEIN 48"/>
    <property type="match status" value="1"/>
</dbReference>
<dbReference type="PANTHER" id="PTHR34759">
    <property type="entry name" value="SPERMATOGENESIS-ASSOCIATED PROTEIN 48"/>
    <property type="match status" value="1"/>
</dbReference>
<evidence type="ECO:0000313" key="2">
    <source>
        <dbReference type="EMBL" id="NWX12770.1"/>
    </source>
</evidence>
<dbReference type="Proteomes" id="UP000559068">
    <property type="component" value="Unassembled WGS sequence"/>
</dbReference>
<dbReference type="AlphaFoldDB" id="A0A7K6TSD0"/>
<reference evidence="2 3" key="1">
    <citation type="submission" date="2019-09" db="EMBL/GenBank/DDBJ databases">
        <title>Bird 10,000 Genomes (B10K) Project - Family phase.</title>
        <authorList>
            <person name="Zhang G."/>
        </authorList>
    </citation>
    <scope>NUCLEOTIDE SEQUENCE [LARGE SCALE GENOMIC DNA]</scope>
    <source>
        <strain evidence="2">B10K-DU-029-76</strain>
        <tissue evidence="2">Heart</tissue>
    </source>
</reference>
<keyword evidence="3" id="KW-1185">Reference proteome</keyword>
<dbReference type="InterPro" id="IPR027867">
    <property type="entry name" value="SPATA48"/>
</dbReference>
<dbReference type="EMBL" id="VZRW01001351">
    <property type="protein sequence ID" value="NWX12770.1"/>
    <property type="molecule type" value="Genomic_DNA"/>
</dbReference>
<gene>
    <name evidence="2" type="primary">Spata48</name>
    <name evidence="2" type="ORF">AEGBEN_R13834</name>
</gene>
<feature type="region of interest" description="Disordered" evidence="1">
    <location>
        <begin position="159"/>
        <end position="179"/>
    </location>
</feature>
<feature type="non-terminal residue" evidence="2">
    <location>
        <position position="1"/>
    </location>
</feature>
<protein>
    <submittedName>
        <fullName evidence="2">SPT48 protein</fullName>
    </submittedName>
</protein>
<comment type="caution">
    <text evidence="2">The sequence shown here is derived from an EMBL/GenBank/DDBJ whole genome shotgun (WGS) entry which is preliminary data.</text>
</comment>
<organism evidence="2 3">
    <name type="scientific">Aegotheles bennettii</name>
    <dbReference type="NCBI Taxonomy" id="48278"/>
    <lineage>
        <taxon>Eukaryota</taxon>
        <taxon>Metazoa</taxon>
        <taxon>Chordata</taxon>
        <taxon>Craniata</taxon>
        <taxon>Vertebrata</taxon>
        <taxon>Euteleostomi</taxon>
        <taxon>Archelosauria</taxon>
        <taxon>Archosauria</taxon>
        <taxon>Dinosauria</taxon>
        <taxon>Saurischia</taxon>
        <taxon>Theropoda</taxon>
        <taxon>Coelurosauria</taxon>
        <taxon>Aves</taxon>
        <taxon>Neognathae</taxon>
        <taxon>Neoaves</taxon>
        <taxon>Strisores</taxon>
        <taxon>Caprimulgiformes</taxon>
        <taxon>Aegothelidae</taxon>
        <taxon>Aegotheles</taxon>
    </lineage>
</organism>
<name>A0A7K6TSD0_9AVES</name>